<dbReference type="Gene3D" id="2.60.120.10">
    <property type="entry name" value="Jelly Rolls"/>
    <property type="match status" value="1"/>
</dbReference>
<keyword evidence="3" id="KW-1185">Reference proteome</keyword>
<feature type="domain" description="Cupin type-2" evidence="1">
    <location>
        <begin position="39"/>
        <end position="98"/>
    </location>
</feature>
<proteinExistence type="predicted"/>
<accession>A0A917DPP5</accession>
<dbReference type="InterPro" id="IPR052535">
    <property type="entry name" value="Bacilysin_H2HPP_isomerase"/>
</dbReference>
<dbReference type="EMBL" id="BMKK01000003">
    <property type="protein sequence ID" value="GGD54563.1"/>
    <property type="molecule type" value="Genomic_DNA"/>
</dbReference>
<dbReference type="PANTHER" id="PTHR40112">
    <property type="entry name" value="H2HPP ISOMERASE"/>
    <property type="match status" value="1"/>
</dbReference>
<dbReference type="AlphaFoldDB" id="A0A917DPP5"/>
<gene>
    <name evidence="2" type="ORF">GCM10011514_18370</name>
</gene>
<dbReference type="RefSeq" id="WP_188765766.1">
    <property type="nucleotide sequence ID" value="NZ_BMKK01000003.1"/>
</dbReference>
<dbReference type="PIRSF" id="PIRSF029883">
    <property type="entry name" value="KdgF"/>
    <property type="match status" value="1"/>
</dbReference>
<dbReference type="InterPro" id="IPR013096">
    <property type="entry name" value="Cupin_2"/>
</dbReference>
<name>A0A917DPP5_9BACT</name>
<dbReference type="PANTHER" id="PTHR40112:SF1">
    <property type="entry name" value="H2HPP ISOMERASE"/>
    <property type="match status" value="1"/>
</dbReference>
<dbReference type="InterPro" id="IPR011051">
    <property type="entry name" value="RmlC_Cupin_sf"/>
</dbReference>
<dbReference type="InterPro" id="IPR014710">
    <property type="entry name" value="RmlC-like_jellyroll"/>
</dbReference>
<comment type="caution">
    <text evidence="2">The sequence shown here is derived from an EMBL/GenBank/DDBJ whole genome shotgun (WGS) entry which is preliminary data.</text>
</comment>
<dbReference type="Proteomes" id="UP000609064">
    <property type="component" value="Unassembled WGS sequence"/>
</dbReference>
<reference evidence="2" key="2">
    <citation type="submission" date="2020-09" db="EMBL/GenBank/DDBJ databases">
        <authorList>
            <person name="Sun Q."/>
            <person name="Zhou Y."/>
        </authorList>
    </citation>
    <scope>NUCLEOTIDE SEQUENCE</scope>
    <source>
        <strain evidence="2">CGMCC 1.15958</strain>
    </source>
</reference>
<evidence type="ECO:0000259" key="1">
    <source>
        <dbReference type="Pfam" id="PF07883"/>
    </source>
</evidence>
<dbReference type="CDD" id="cd02238">
    <property type="entry name" value="cupin_KdgF"/>
    <property type="match status" value="1"/>
</dbReference>
<dbReference type="Pfam" id="PF07883">
    <property type="entry name" value="Cupin_2"/>
    <property type="match status" value="1"/>
</dbReference>
<evidence type="ECO:0000313" key="2">
    <source>
        <dbReference type="EMBL" id="GGD54563.1"/>
    </source>
</evidence>
<organism evidence="2 3">
    <name type="scientific">Emticicia aquatilis</name>
    <dbReference type="NCBI Taxonomy" id="1537369"/>
    <lineage>
        <taxon>Bacteria</taxon>
        <taxon>Pseudomonadati</taxon>
        <taxon>Bacteroidota</taxon>
        <taxon>Cytophagia</taxon>
        <taxon>Cytophagales</taxon>
        <taxon>Leadbetterellaceae</taxon>
        <taxon>Emticicia</taxon>
    </lineage>
</organism>
<dbReference type="SUPFAM" id="SSF51182">
    <property type="entry name" value="RmlC-like cupins"/>
    <property type="match status" value="1"/>
</dbReference>
<sequence length="117" mass="13146">MIQFNKTLVTDDELPWEVVDPKIKRKIMSYNEDIMLVKVAFEKGGIGTTHKHPHLQISYVASGAFEITVDGESKVLKEGDVYFIPSNVLHGAVCLEDGILIDVFNPMREDFVNTPNP</sequence>
<evidence type="ECO:0000313" key="3">
    <source>
        <dbReference type="Proteomes" id="UP000609064"/>
    </source>
</evidence>
<protein>
    <submittedName>
        <fullName evidence="2">Cupin</fullName>
    </submittedName>
</protein>
<dbReference type="InterPro" id="IPR025499">
    <property type="entry name" value="KdgF"/>
</dbReference>
<reference evidence="2" key="1">
    <citation type="journal article" date="2014" name="Int. J. Syst. Evol. Microbiol.">
        <title>Complete genome sequence of Corynebacterium casei LMG S-19264T (=DSM 44701T), isolated from a smear-ripened cheese.</title>
        <authorList>
            <consortium name="US DOE Joint Genome Institute (JGI-PGF)"/>
            <person name="Walter F."/>
            <person name="Albersmeier A."/>
            <person name="Kalinowski J."/>
            <person name="Ruckert C."/>
        </authorList>
    </citation>
    <scope>NUCLEOTIDE SEQUENCE</scope>
    <source>
        <strain evidence="2">CGMCC 1.15958</strain>
    </source>
</reference>